<sequence>MKNIETSNGQENLISVIVACYNVSEYLRDCLDSLQTQTFQNIEVLMIDDCSDDDTPSIIDDYAKRNANFIAIHNEENLGLSASRNKGIRLASGNWIAFVDGDDIVPVNAYAAMILSAINSGSEMITGFVRRFDKTRDKPSYLHKKGIIDEYKNITIEEHPELLYDTTSWNKLYSTSVIRENHITFPVNQTYEDVSFTIKSFLKSSGIDVITTTVYRWRWRDNTNASITQIKNEMPKYLDRLKSLEQVRSTLMDNNLWHGKLKNQLLFKLLDIDIPLFMDDIADADDTFIYAFQEATIKFFREWDLLDTPLIKLLSAKKQYQYFALINGNFDFLKQLSYGYTLNGKAASIERKNRNIPTFHTPASLKVGITKVKYLNDQLNFAGSLQIGKKSPQHFPFKQEIVNVYLENITTGKKVKINTFTRPFTIFNFHLKRMTPPASKFSFSVNPVKYVEKLGLGTYKIKIDYKKSKSSKLLSVYLGQPKKGSGSVSTFTNPTGDISFVYGHNTNWETTIKAIPTSDLAIGSTKLPTTVTDVKLTNSGGLIISGSSSEINLTAKIQDTLLPCSFDNNGNFKLEIGSTFFKNYFNQSCKVNFINTQTGLTILPSFKITEQLLNNSTLSVALSINPAKGLWVRPDVSIAPVNNVQFIKNSNAVSLQFEVIPSISTEKLNATGKIELLSSDLINRYLNGGTTAILGDKIVGTIPLGNPTQLNVLSGKYHIYLNLLDSKNISYRFKLANINPEQLPVQNHSINKRTNSTVLLDKFGFLKLNINQTRSWIDRTKIRRGLTYSVLYPLMRLLPLKKDTVLFESLWGQSYNDSPRAMYKYLSKQHPNMKFVWVLKNEQTPVEGPAIRVRQMSFKYWYYMARAKYLVQNTNFPNQYSKRAGQIEVETLHGTFMKVMGFDEPHFKNASNRVQKNFAKRIGRWDLMSVPSDFMLKHGSTAFDYPEKKILKTGFPRTDELITNNNTDYLASIKKKLNLPDNKKVILYAPTFRTTDKVFNFELDLDQMQKELGEEYILLVRLHYFVSHSQNFLNNSGFVYDVSDYNNINDLYLISDVLITDYSSVMFDFGYLRKPMIFFAYDKDWYLDPSNRGIYMDYDATVPGPVALTTADVVNSLKHIDDVKVKYSDKLQQFYDKFCEYGRDGDAAQRLSEAMLSLKPENQSSVENNLIRSKIQRLLKLNNIQHKLLNILGQLLPKANIAMFESFFGRQYSDNPKAIYEYMKQNYPEIKLYWNVNKDYEEYFKKYNIPYVIRFSLRSIWIQARAKYWFTNVRRPFRWLKPKDAVVIQTWHGTPLKTIGTDVQQVTMPGVTRMKYHKQIIRDSARWDYLLTPNPYSYEIMQRAFRKQYPQLLPTGYPRNDRLSNATKDDINLLKDDLDIDRNQKVVLYAPTWRDNDFVRADHYRAELHLDLDKLIADLPENTLILVRTHYLIANNLDLTQYGNRVINVSDYEDITDLYLISDVLITDYSSVFFDYSILRRPMIFFAYDLKAYAEDIRGFYMDYNSMVPGPVVETNEELIPLVQQALAEPTKFINNDQYRTFLEKFASWEDGHSTERLLETVLENKPPYELQQLTNSDNLAVGDQIQIKDATILWSGIPGVKGTKFVKNIDLSEREEPVSIKQIVTLAPRNFRSSNLYTGGVWINGIIDHESFWFNVKNVLPS</sequence>
<dbReference type="EMBL" id="JADOFV010000002">
    <property type="protein sequence ID" value="MBF7126849.1"/>
    <property type="molecule type" value="Genomic_DNA"/>
</dbReference>
<dbReference type="Gene3D" id="3.90.550.10">
    <property type="entry name" value="Spore Coat Polysaccharide Biosynthesis Protein SpsA, Chain A"/>
    <property type="match status" value="1"/>
</dbReference>
<name>A0A6L5A2D6_PEDPE</name>
<dbReference type="InterPro" id="IPR043148">
    <property type="entry name" value="TagF_C"/>
</dbReference>
<dbReference type="Proteomes" id="UP000472573">
    <property type="component" value="Unassembled WGS sequence"/>
</dbReference>
<protein>
    <submittedName>
        <fullName evidence="8 9">Glycosyltransferase</fullName>
    </submittedName>
</protein>
<dbReference type="GO" id="GO:0047355">
    <property type="term" value="F:CDP-glycerol glycerophosphotransferase activity"/>
    <property type="evidence" value="ECO:0007669"/>
    <property type="project" value="InterPro"/>
</dbReference>
<keyword evidence="10" id="KW-1185">Reference proteome</keyword>
<dbReference type="Gene3D" id="3.40.50.11820">
    <property type="match status" value="2"/>
</dbReference>
<evidence type="ECO:0000313" key="9">
    <source>
        <dbReference type="EMBL" id="MBF7126849.1"/>
    </source>
</evidence>
<gene>
    <name evidence="8" type="ORF">GBO79_04750</name>
    <name evidence="9" type="ORF">ITQ97_03320</name>
</gene>
<accession>A0A6L5A2D6</accession>
<dbReference type="Proteomes" id="UP000743107">
    <property type="component" value="Unassembled WGS sequence"/>
</dbReference>
<dbReference type="SUPFAM" id="SSF53756">
    <property type="entry name" value="UDP-Glycosyltransferase/glycogen phosphorylase"/>
    <property type="match status" value="2"/>
</dbReference>
<evidence type="ECO:0000256" key="1">
    <source>
        <dbReference type="ARBA" id="ARBA00004202"/>
    </source>
</evidence>
<evidence type="ECO:0000256" key="4">
    <source>
        <dbReference type="ARBA" id="ARBA00022679"/>
    </source>
</evidence>
<dbReference type="EMBL" id="WENB01000002">
    <property type="protein sequence ID" value="KAF0414180.1"/>
    <property type="molecule type" value="Genomic_DNA"/>
</dbReference>
<proteinExistence type="inferred from homology"/>
<dbReference type="InterPro" id="IPR051612">
    <property type="entry name" value="Teichoic_Acid_Biosynth"/>
</dbReference>
<keyword evidence="6" id="KW-0472">Membrane</keyword>
<dbReference type="InterPro" id="IPR007554">
    <property type="entry name" value="Glycerophosphate_synth"/>
</dbReference>
<dbReference type="PANTHER" id="PTHR37316:SF3">
    <property type="entry name" value="TEICHOIC ACID GLYCEROL-PHOSPHATE TRANSFERASE"/>
    <property type="match status" value="1"/>
</dbReference>
<evidence type="ECO:0000256" key="5">
    <source>
        <dbReference type="ARBA" id="ARBA00022944"/>
    </source>
</evidence>
<evidence type="ECO:0000256" key="2">
    <source>
        <dbReference type="ARBA" id="ARBA00010488"/>
    </source>
</evidence>
<evidence type="ECO:0000313" key="11">
    <source>
        <dbReference type="Proteomes" id="UP000743107"/>
    </source>
</evidence>
<evidence type="ECO:0000256" key="6">
    <source>
        <dbReference type="ARBA" id="ARBA00023136"/>
    </source>
</evidence>
<dbReference type="SUPFAM" id="SSF53448">
    <property type="entry name" value="Nucleotide-diphospho-sugar transferases"/>
    <property type="match status" value="1"/>
</dbReference>
<keyword evidence="4" id="KW-0808">Transferase</keyword>
<dbReference type="InterPro" id="IPR001173">
    <property type="entry name" value="Glyco_trans_2-like"/>
</dbReference>
<dbReference type="CDD" id="cd00761">
    <property type="entry name" value="Glyco_tranf_GTA_type"/>
    <property type="match status" value="1"/>
</dbReference>
<dbReference type="InterPro" id="IPR029044">
    <property type="entry name" value="Nucleotide-diphossugar_trans"/>
</dbReference>
<dbReference type="Gene3D" id="3.40.50.12580">
    <property type="match status" value="2"/>
</dbReference>
<dbReference type="GO" id="GO:0005886">
    <property type="term" value="C:plasma membrane"/>
    <property type="evidence" value="ECO:0007669"/>
    <property type="project" value="UniProtKB-SubCell"/>
</dbReference>
<comment type="subcellular location">
    <subcellularLocation>
        <location evidence="1">Cell membrane</location>
        <topology evidence="1">Peripheral membrane protein</topology>
    </subcellularLocation>
</comment>
<reference evidence="9" key="4">
    <citation type="submission" date="2020-11" db="EMBL/GenBank/DDBJ databases">
        <title>Antibiotic susceptibility profiles of Pediococcus pentosaceus from various origins and their implications for the safety assessment of strains with food-technology applications.</title>
        <authorList>
            <person name="Shani N."/>
            <person name="Oberhaensli S."/>
            <person name="Arias E."/>
        </authorList>
    </citation>
    <scope>NUCLEOTIDE SEQUENCE</scope>
    <source>
        <strain evidence="9">FAM 19164</strain>
    </source>
</reference>
<evidence type="ECO:0000313" key="10">
    <source>
        <dbReference type="Proteomes" id="UP000472573"/>
    </source>
</evidence>
<dbReference type="RefSeq" id="WP_159250887.1">
    <property type="nucleotide sequence ID" value="NZ_JADOFT010000002.1"/>
</dbReference>
<dbReference type="Pfam" id="PF00535">
    <property type="entry name" value="Glycos_transf_2"/>
    <property type="match status" value="1"/>
</dbReference>
<reference evidence="8" key="2">
    <citation type="submission" date="2019-12" db="EMBL/GenBank/DDBJ databases">
        <title>SpeciesPrimer: A bioinformatics pipeline dedicated to the design of qPCR primers for the quantification of bacterial species.</title>
        <authorList>
            <person name="Dreier M."/>
            <person name="Berthoud H."/>
            <person name="Shani N."/>
            <person name="Wechsler D."/>
            <person name="Junier P."/>
        </authorList>
    </citation>
    <scope>NUCLEOTIDE SEQUENCE</scope>
    <source>
        <strain evidence="8">FAM13073</strain>
    </source>
</reference>
<reference evidence="8" key="1">
    <citation type="submission" date="2019-10" db="EMBL/GenBank/DDBJ databases">
        <authorList>
            <person name="Irmler S."/>
            <person name="Berthoud H."/>
            <person name="Roetschi A."/>
            <person name="Arias E."/>
            <person name="Shani N."/>
            <person name="Wuethrich D."/>
            <person name="Bruggmann R."/>
        </authorList>
    </citation>
    <scope>NUCLEOTIDE SEQUENCE</scope>
    <source>
        <strain evidence="8">FAM13073</strain>
    </source>
</reference>
<organism evidence="9 11">
    <name type="scientific">Pediococcus pentosaceus</name>
    <dbReference type="NCBI Taxonomy" id="1255"/>
    <lineage>
        <taxon>Bacteria</taxon>
        <taxon>Bacillati</taxon>
        <taxon>Bacillota</taxon>
        <taxon>Bacilli</taxon>
        <taxon>Lactobacillales</taxon>
        <taxon>Lactobacillaceae</taxon>
        <taxon>Pediococcus</taxon>
    </lineage>
</organism>
<keyword evidence="3" id="KW-1003">Cell membrane</keyword>
<dbReference type="InterPro" id="IPR043149">
    <property type="entry name" value="TagF_N"/>
</dbReference>
<dbReference type="Pfam" id="PF04464">
    <property type="entry name" value="Glyphos_transf"/>
    <property type="match status" value="2"/>
</dbReference>
<keyword evidence="5" id="KW-0777">Teichoic acid biosynthesis</keyword>
<evidence type="ECO:0000256" key="3">
    <source>
        <dbReference type="ARBA" id="ARBA00022475"/>
    </source>
</evidence>
<comment type="caution">
    <text evidence="9">The sequence shown here is derived from an EMBL/GenBank/DDBJ whole genome shotgun (WGS) entry which is preliminary data.</text>
</comment>
<feature type="domain" description="Glycosyltransferase 2-like" evidence="7">
    <location>
        <begin position="15"/>
        <end position="144"/>
    </location>
</feature>
<comment type="similarity">
    <text evidence="2">Belongs to the CDP-glycerol glycerophosphotransferase family.</text>
</comment>
<evidence type="ECO:0000259" key="7">
    <source>
        <dbReference type="Pfam" id="PF00535"/>
    </source>
</evidence>
<evidence type="ECO:0000313" key="8">
    <source>
        <dbReference type="EMBL" id="KAF0414180.1"/>
    </source>
</evidence>
<reference evidence="10" key="3">
    <citation type="submission" date="2020-03" db="EMBL/GenBank/DDBJ databases">
        <title>SpeciesPrimer: A bioinformatics pipeline dedicated to the design of qPCR primers for the quantification of bacterial species.</title>
        <authorList>
            <person name="Dreier M."/>
            <person name="Berthoud H."/>
            <person name="Shani N."/>
            <person name="Wechsler D."/>
            <person name="Junier P."/>
        </authorList>
    </citation>
    <scope>NUCLEOTIDE SEQUENCE [LARGE SCALE GENOMIC DNA]</scope>
    <source>
        <strain evidence="10">FAM13073</strain>
    </source>
</reference>
<dbReference type="GO" id="GO:0019350">
    <property type="term" value="P:teichoic acid biosynthetic process"/>
    <property type="evidence" value="ECO:0007669"/>
    <property type="project" value="UniProtKB-KW"/>
</dbReference>
<dbReference type="PANTHER" id="PTHR37316">
    <property type="entry name" value="TEICHOIC ACID GLYCEROL-PHOSPHATE PRIMASE"/>
    <property type="match status" value="1"/>
</dbReference>